<gene>
    <name evidence="3" type="ORF">DFJ67_6261</name>
</gene>
<evidence type="ECO:0000256" key="1">
    <source>
        <dbReference type="ARBA" id="ARBA00023002"/>
    </source>
</evidence>
<dbReference type="PANTHER" id="PTHR43157">
    <property type="entry name" value="PHOSPHATIDYLINOSITOL-GLYCAN BIOSYNTHESIS CLASS F PROTEIN-RELATED"/>
    <property type="match status" value="1"/>
</dbReference>
<organism evidence="3 4">
    <name type="scientific">Asanoa ferruginea</name>
    <dbReference type="NCBI Taxonomy" id="53367"/>
    <lineage>
        <taxon>Bacteria</taxon>
        <taxon>Bacillati</taxon>
        <taxon>Actinomycetota</taxon>
        <taxon>Actinomycetes</taxon>
        <taxon>Micromonosporales</taxon>
        <taxon>Micromonosporaceae</taxon>
        <taxon>Asanoa</taxon>
    </lineage>
</organism>
<dbReference type="PANTHER" id="PTHR43157:SF31">
    <property type="entry name" value="PHOSPHATIDYLINOSITOL-GLYCAN BIOSYNTHESIS CLASS F PROTEIN"/>
    <property type="match status" value="1"/>
</dbReference>
<evidence type="ECO:0000313" key="3">
    <source>
        <dbReference type="EMBL" id="REG00210.1"/>
    </source>
</evidence>
<evidence type="ECO:0000313" key="4">
    <source>
        <dbReference type="Proteomes" id="UP000256913"/>
    </source>
</evidence>
<dbReference type="Proteomes" id="UP000256913">
    <property type="component" value="Unassembled WGS sequence"/>
</dbReference>
<dbReference type="RefSeq" id="WP_116071579.1">
    <property type="nucleotide sequence ID" value="NZ_BONB01000003.1"/>
</dbReference>
<comment type="caution">
    <text evidence="3">The sequence shown here is derived from an EMBL/GenBank/DDBJ whole genome shotgun (WGS) entry which is preliminary data.</text>
</comment>
<dbReference type="SUPFAM" id="SSF51735">
    <property type="entry name" value="NAD(P)-binding Rossmann-fold domains"/>
    <property type="match status" value="1"/>
</dbReference>
<dbReference type="PRINTS" id="PR00080">
    <property type="entry name" value="SDRFAMILY"/>
</dbReference>
<comment type="similarity">
    <text evidence="2">Belongs to the short-chain dehydrogenases/reductases (SDR) family.</text>
</comment>
<dbReference type="InterPro" id="IPR002347">
    <property type="entry name" value="SDR_fam"/>
</dbReference>
<dbReference type="Gene3D" id="3.40.50.720">
    <property type="entry name" value="NAD(P)-binding Rossmann-like Domain"/>
    <property type="match status" value="1"/>
</dbReference>
<dbReference type="GO" id="GO:0016491">
    <property type="term" value="F:oxidoreductase activity"/>
    <property type="evidence" value="ECO:0007669"/>
    <property type="project" value="UniProtKB-KW"/>
</dbReference>
<evidence type="ECO:0000256" key="2">
    <source>
        <dbReference type="RuleBase" id="RU000363"/>
    </source>
</evidence>
<dbReference type="EMBL" id="QUMQ01000001">
    <property type="protein sequence ID" value="REG00210.1"/>
    <property type="molecule type" value="Genomic_DNA"/>
</dbReference>
<accession>A0A3D9ZTH5</accession>
<dbReference type="OrthoDB" id="9785826at2"/>
<keyword evidence="4" id="KW-1185">Reference proteome</keyword>
<keyword evidence="1" id="KW-0560">Oxidoreductase</keyword>
<dbReference type="PRINTS" id="PR00081">
    <property type="entry name" value="GDHRDH"/>
</dbReference>
<dbReference type="AlphaFoldDB" id="A0A3D9ZTH5"/>
<dbReference type="Pfam" id="PF00106">
    <property type="entry name" value="adh_short"/>
    <property type="match status" value="1"/>
</dbReference>
<sequence>MDLTDRTVVLTGATDGIGRATALKLAGHVGHLILHGLQTRAEVAGLLDGLAGRVTYLQADYGHLDQVSGLAADIKVAASHVDLLINNAARPGPQRRERTADGIEATLQTNYLSTVVLCTTLRARLGRVLNIASATHLTADLGLDDLGLASGGYSAVGAYARSKLAIVTFTCWLAGRLDGGTAEAASVHPGVIRSRLLNDMFSIQGAAPERGADNILHVARLPGSINGRYFDEREPTRPNPTAEAPAIQRELLDRTADLLAPIGVDPR</sequence>
<protein>
    <submittedName>
        <fullName evidence="3">Short-subunit dehydrogenase</fullName>
    </submittedName>
</protein>
<proteinExistence type="inferred from homology"/>
<name>A0A3D9ZTH5_9ACTN</name>
<dbReference type="InterPro" id="IPR036291">
    <property type="entry name" value="NAD(P)-bd_dom_sf"/>
</dbReference>
<reference evidence="3 4" key="1">
    <citation type="submission" date="2018-08" db="EMBL/GenBank/DDBJ databases">
        <title>Sequencing the genomes of 1000 actinobacteria strains.</title>
        <authorList>
            <person name="Klenk H.-P."/>
        </authorList>
    </citation>
    <scope>NUCLEOTIDE SEQUENCE [LARGE SCALE GENOMIC DNA]</scope>
    <source>
        <strain evidence="3 4">DSM 44099</strain>
    </source>
</reference>